<reference evidence="1 2" key="1">
    <citation type="submission" date="2023-07" db="EMBL/GenBank/DDBJ databases">
        <title>Sorghum-associated microbial communities from plants grown in Nebraska, USA.</title>
        <authorList>
            <person name="Schachtman D."/>
        </authorList>
    </citation>
    <scope>NUCLEOTIDE SEQUENCE [LARGE SCALE GENOMIC DNA]</scope>
    <source>
        <strain evidence="1 2">DS1730</strain>
    </source>
</reference>
<organism evidence="1 2">
    <name type="scientific">Brucella pseudogrignonensis</name>
    <dbReference type="NCBI Taxonomy" id="419475"/>
    <lineage>
        <taxon>Bacteria</taxon>
        <taxon>Pseudomonadati</taxon>
        <taxon>Pseudomonadota</taxon>
        <taxon>Alphaproteobacteria</taxon>
        <taxon>Hyphomicrobiales</taxon>
        <taxon>Brucellaceae</taxon>
        <taxon>Brucella/Ochrobactrum group</taxon>
        <taxon>Brucella</taxon>
    </lineage>
</organism>
<proteinExistence type="predicted"/>
<dbReference type="InterPro" id="IPR010321">
    <property type="entry name" value="DUF922"/>
</dbReference>
<protein>
    <submittedName>
        <fullName evidence="1">Secreted Zn-dependent protease</fullName>
    </submittedName>
</protein>
<sequence length="209" mass="23246">MRAVILLVGLGVLVRIAVFGIVFGVLISGQAQAEDDWKAVEIIKPYAISGRTGPELYQSIGQKGPRIGIARVIAHTTYVLTWDRKFDNSNNGCTIVSAKPKLKITYTLPKPSQKLSSPVKENWEQFYEGIYKHELVHGETAKDMTREIVRTTVGLSIPNDPKCQKMRRELIDRINALVAVQRQQGRDFDRVEMGSGGNVEQLVLSLVNG</sequence>
<dbReference type="GO" id="GO:0006508">
    <property type="term" value="P:proteolysis"/>
    <property type="evidence" value="ECO:0007669"/>
    <property type="project" value="UniProtKB-KW"/>
</dbReference>
<evidence type="ECO:0000313" key="2">
    <source>
        <dbReference type="Proteomes" id="UP001184614"/>
    </source>
</evidence>
<dbReference type="Pfam" id="PF06037">
    <property type="entry name" value="DUF922"/>
    <property type="match status" value="1"/>
</dbReference>
<evidence type="ECO:0000313" key="1">
    <source>
        <dbReference type="EMBL" id="MDR6433094.1"/>
    </source>
</evidence>
<dbReference type="PIRSF" id="PIRSF010521">
    <property type="entry name" value="DUF922_bac"/>
    <property type="match status" value="1"/>
</dbReference>
<gene>
    <name evidence="1" type="ORF">J2782_002840</name>
</gene>
<keyword evidence="1" id="KW-0645">Protease</keyword>
<name>A0ABU1MAQ0_9HYPH</name>
<dbReference type="EMBL" id="JAVDQT010000004">
    <property type="protein sequence ID" value="MDR6433094.1"/>
    <property type="molecule type" value="Genomic_DNA"/>
</dbReference>
<keyword evidence="1" id="KW-0378">Hydrolase</keyword>
<accession>A0ABU1MAQ0</accession>
<keyword evidence="2" id="KW-1185">Reference proteome</keyword>
<dbReference type="Proteomes" id="UP001184614">
    <property type="component" value="Unassembled WGS sequence"/>
</dbReference>
<comment type="caution">
    <text evidence="1">The sequence shown here is derived from an EMBL/GenBank/DDBJ whole genome shotgun (WGS) entry which is preliminary data.</text>
</comment>
<dbReference type="GO" id="GO:0008233">
    <property type="term" value="F:peptidase activity"/>
    <property type="evidence" value="ECO:0007669"/>
    <property type="project" value="UniProtKB-KW"/>
</dbReference>